<dbReference type="SMART" id="SM00409">
    <property type="entry name" value="IG"/>
    <property type="match status" value="2"/>
</dbReference>
<evidence type="ECO:0000259" key="3">
    <source>
        <dbReference type="PROSITE" id="PS50835"/>
    </source>
</evidence>
<gene>
    <name evidence="4" type="ORF">ADS69_00229</name>
</gene>
<evidence type="ECO:0000313" key="4">
    <source>
        <dbReference type="EMBL" id="ALA45334.1"/>
    </source>
</evidence>
<name>A0A0K2FHA6_9CAUD</name>
<dbReference type="GO" id="GO:0007166">
    <property type="term" value="P:cell surface receptor signaling pathway"/>
    <property type="evidence" value="ECO:0007669"/>
    <property type="project" value="TreeGrafter"/>
</dbReference>
<evidence type="ECO:0000313" key="5">
    <source>
        <dbReference type="Proteomes" id="UP000225536"/>
    </source>
</evidence>
<dbReference type="InterPro" id="IPR003599">
    <property type="entry name" value="Ig_sub"/>
</dbReference>
<dbReference type="SUPFAM" id="SSF48726">
    <property type="entry name" value="Immunoglobulin"/>
    <property type="match status" value="2"/>
</dbReference>
<protein>
    <submittedName>
        <fullName evidence="4">Whisker protein</fullName>
    </submittedName>
</protein>
<keyword evidence="1" id="KW-0732">Signal</keyword>
<dbReference type="InterPro" id="IPR013783">
    <property type="entry name" value="Ig-like_fold"/>
</dbReference>
<dbReference type="PANTHER" id="PTHR11481">
    <property type="entry name" value="IMMUNOGLOBULIN FC RECEPTOR"/>
    <property type="match status" value="1"/>
</dbReference>
<dbReference type="InterPro" id="IPR007110">
    <property type="entry name" value="Ig-like_dom"/>
</dbReference>
<evidence type="ECO:0000256" key="2">
    <source>
        <dbReference type="ARBA" id="ARBA00023157"/>
    </source>
</evidence>
<dbReference type="Proteomes" id="UP000225536">
    <property type="component" value="Segment"/>
</dbReference>
<evidence type="ECO:0000256" key="1">
    <source>
        <dbReference type="ARBA" id="ARBA00022729"/>
    </source>
</evidence>
<reference evidence="4 5" key="1">
    <citation type="submission" date="2015-07" db="EMBL/GenBank/DDBJ databases">
        <title>Enterobacter aerogenes phage phiEap-3.</title>
        <authorList>
            <person name="Zhao X."/>
        </authorList>
    </citation>
    <scope>NUCLEOTIDE SEQUENCE [LARGE SCALE GENOMIC DNA]</scope>
</reference>
<proteinExistence type="predicted"/>
<dbReference type="GO" id="GO:0004888">
    <property type="term" value="F:transmembrane signaling receptor activity"/>
    <property type="evidence" value="ECO:0007669"/>
    <property type="project" value="TreeGrafter"/>
</dbReference>
<dbReference type="Pfam" id="PF13927">
    <property type="entry name" value="Ig_3"/>
    <property type="match status" value="1"/>
</dbReference>
<sequence>MAIPSVTISANKNELLIGETLTLEVETTELDPGDVFLAYRWQKDGVDIPSATADTYTTTVDGTTAGDYTLILKHGADEESATETTSDTITVTTYPVIAFGTDLPATKSVVTGKELTLTVAVTGGKAPYTYVWKRGSTVVSGDSATLTISAAASGDVGSYTVEVTDSLGNRKTSGACAVSVTPALAFDKNLSPTSSVTQDSELILSVTVLGGTSPYSYAWTKDDSPVGDDADTLTIASAALDDAGSYKVVVTDANSDTITSTVCVVTVNQNSDDLVSKWTVHPIPWRDTSFTPIGYWVLDEILYQKAQGKDWKTDYADYKYSEEVQTILKAFMENGECEIQDSRNGYIHKMSEI</sequence>
<dbReference type="InterPro" id="IPR036179">
    <property type="entry name" value="Ig-like_dom_sf"/>
</dbReference>
<dbReference type="InterPro" id="IPR050488">
    <property type="entry name" value="Ig_Fc_receptor"/>
</dbReference>
<organism evidence="4 5">
    <name type="scientific">Enterobacter phage phiEap-3</name>
    <dbReference type="NCBI Taxonomy" id="1682394"/>
    <lineage>
        <taxon>Viruses</taxon>
        <taxon>Duplodnaviria</taxon>
        <taxon>Heunggongvirae</taxon>
        <taxon>Uroviricota</taxon>
        <taxon>Caudoviricetes</taxon>
        <taxon>Pantevenvirales</taxon>
        <taxon>Straboviridae</taxon>
        <taxon>Slopekvirus</taxon>
        <taxon>Slopekvirus eap3</taxon>
    </lineage>
</organism>
<dbReference type="Gene3D" id="2.60.40.10">
    <property type="entry name" value="Immunoglobulins"/>
    <property type="match status" value="3"/>
</dbReference>
<dbReference type="EMBL" id="KT321315">
    <property type="protein sequence ID" value="ALA45334.1"/>
    <property type="molecule type" value="Genomic_DNA"/>
</dbReference>
<feature type="domain" description="Ig-like" evidence="3">
    <location>
        <begin position="95"/>
        <end position="179"/>
    </location>
</feature>
<dbReference type="PANTHER" id="PTHR11481:SF60">
    <property type="entry name" value="IG-LIKE DOMAIN-CONTAINING PROTEIN"/>
    <property type="match status" value="1"/>
</dbReference>
<dbReference type="PROSITE" id="PS50835">
    <property type="entry name" value="IG_LIKE"/>
    <property type="match status" value="2"/>
</dbReference>
<keyword evidence="5" id="KW-1185">Reference proteome</keyword>
<accession>A0A0K2FHA6</accession>
<keyword evidence="2" id="KW-1015">Disulfide bond</keyword>
<feature type="domain" description="Ig-like" evidence="3">
    <location>
        <begin position="182"/>
        <end position="259"/>
    </location>
</feature>
<dbReference type="GO" id="GO:0006955">
    <property type="term" value="P:immune response"/>
    <property type="evidence" value="ECO:0007669"/>
    <property type="project" value="TreeGrafter"/>
</dbReference>